<evidence type="ECO:0000313" key="10">
    <source>
        <dbReference type="Proteomes" id="UP001595904"/>
    </source>
</evidence>
<comment type="similarity">
    <text evidence="1 7">Belongs to the bacterial ribosomal protein bL9 family.</text>
</comment>
<dbReference type="EMBL" id="JBHSDU010000015">
    <property type="protein sequence ID" value="MFC4314815.1"/>
    <property type="molecule type" value="Genomic_DNA"/>
</dbReference>
<dbReference type="GO" id="GO:0005840">
    <property type="term" value="C:ribosome"/>
    <property type="evidence" value="ECO:0007669"/>
    <property type="project" value="UniProtKB-KW"/>
</dbReference>
<dbReference type="Proteomes" id="UP001595904">
    <property type="component" value="Unassembled WGS sequence"/>
</dbReference>
<protein>
    <recommendedName>
        <fullName evidence="6 7">Large ribosomal subunit protein bL9</fullName>
    </recommendedName>
</protein>
<dbReference type="HAMAP" id="MF_00503">
    <property type="entry name" value="Ribosomal_bL9"/>
    <property type="match status" value="1"/>
</dbReference>
<evidence type="ECO:0000256" key="7">
    <source>
        <dbReference type="HAMAP-Rule" id="MF_00503"/>
    </source>
</evidence>
<organism evidence="9 10">
    <name type="scientific">Steroidobacter flavus</name>
    <dbReference type="NCBI Taxonomy" id="1842136"/>
    <lineage>
        <taxon>Bacteria</taxon>
        <taxon>Pseudomonadati</taxon>
        <taxon>Pseudomonadota</taxon>
        <taxon>Gammaproteobacteria</taxon>
        <taxon>Steroidobacterales</taxon>
        <taxon>Steroidobacteraceae</taxon>
        <taxon>Steroidobacter</taxon>
    </lineage>
</organism>
<evidence type="ECO:0000256" key="6">
    <source>
        <dbReference type="ARBA" id="ARBA00035292"/>
    </source>
</evidence>
<dbReference type="InterPro" id="IPR000244">
    <property type="entry name" value="Ribosomal_bL9"/>
</dbReference>
<keyword evidence="5 7" id="KW-0687">Ribonucleoprotein</keyword>
<evidence type="ECO:0000256" key="4">
    <source>
        <dbReference type="ARBA" id="ARBA00022980"/>
    </source>
</evidence>
<feature type="domain" description="Ribosomal protein L9" evidence="8">
    <location>
        <begin position="13"/>
        <end position="40"/>
    </location>
</feature>
<dbReference type="Pfam" id="PF03948">
    <property type="entry name" value="Ribosomal_L9_C"/>
    <property type="match status" value="1"/>
</dbReference>
<reference evidence="10" key="1">
    <citation type="journal article" date="2019" name="Int. J. Syst. Evol. Microbiol.">
        <title>The Global Catalogue of Microorganisms (GCM) 10K type strain sequencing project: providing services to taxonomists for standard genome sequencing and annotation.</title>
        <authorList>
            <consortium name="The Broad Institute Genomics Platform"/>
            <consortium name="The Broad Institute Genome Sequencing Center for Infectious Disease"/>
            <person name="Wu L."/>
            <person name="Ma J."/>
        </authorList>
    </citation>
    <scope>NUCLEOTIDE SEQUENCE [LARGE SCALE GENOMIC DNA]</scope>
    <source>
        <strain evidence="10">CGMCC 1.10759</strain>
    </source>
</reference>
<gene>
    <name evidence="7 9" type="primary">rplI</name>
    <name evidence="9" type="ORF">ACFPN2_37470</name>
</gene>
<dbReference type="Gene3D" id="3.10.430.100">
    <property type="entry name" value="Ribosomal protein L9, C-terminal domain"/>
    <property type="match status" value="1"/>
</dbReference>
<sequence length="149" mass="16010">MEIILMQKVANLGNIGDKVKVKAGYGRNYLLPQGKATLATPENVAKFEARRAEFEKAAKEELASAQTRAAKLEGFKLSLTAKAGGEGKLFGSVGNSDIVEALKKAGHTVERAEVRMPNGPIRQAGEHVVQLHLHTDVNVDLPVVIIGEE</sequence>
<dbReference type="NCBIfam" id="TIGR00158">
    <property type="entry name" value="L9"/>
    <property type="match status" value="1"/>
</dbReference>
<dbReference type="InterPro" id="IPR020594">
    <property type="entry name" value="Ribosomal_bL9_bac/chp"/>
</dbReference>
<dbReference type="Pfam" id="PF01281">
    <property type="entry name" value="Ribosomal_L9_N"/>
    <property type="match status" value="1"/>
</dbReference>
<dbReference type="PANTHER" id="PTHR21368">
    <property type="entry name" value="50S RIBOSOMAL PROTEIN L9"/>
    <property type="match status" value="1"/>
</dbReference>
<evidence type="ECO:0000259" key="8">
    <source>
        <dbReference type="PROSITE" id="PS00651"/>
    </source>
</evidence>
<keyword evidence="4 7" id="KW-0689">Ribosomal protein</keyword>
<keyword evidence="2 7" id="KW-0699">rRNA-binding</keyword>
<dbReference type="SUPFAM" id="SSF55658">
    <property type="entry name" value="L9 N-domain-like"/>
    <property type="match status" value="1"/>
</dbReference>
<dbReference type="Gene3D" id="3.40.5.10">
    <property type="entry name" value="Ribosomal protein L9, N-terminal domain"/>
    <property type="match status" value="1"/>
</dbReference>
<keyword evidence="10" id="KW-1185">Reference proteome</keyword>
<evidence type="ECO:0000256" key="3">
    <source>
        <dbReference type="ARBA" id="ARBA00022884"/>
    </source>
</evidence>
<name>A0ABV8T683_9GAMM</name>
<evidence type="ECO:0000256" key="2">
    <source>
        <dbReference type="ARBA" id="ARBA00022730"/>
    </source>
</evidence>
<dbReference type="InterPro" id="IPR009027">
    <property type="entry name" value="Ribosomal_bL9/RNase_H1_N"/>
</dbReference>
<dbReference type="InterPro" id="IPR036935">
    <property type="entry name" value="Ribosomal_bL9_N_sf"/>
</dbReference>
<dbReference type="InterPro" id="IPR020070">
    <property type="entry name" value="Ribosomal_bL9_N"/>
</dbReference>
<accession>A0ABV8T683</accession>
<evidence type="ECO:0000313" key="9">
    <source>
        <dbReference type="EMBL" id="MFC4314815.1"/>
    </source>
</evidence>
<evidence type="ECO:0000256" key="1">
    <source>
        <dbReference type="ARBA" id="ARBA00010605"/>
    </source>
</evidence>
<evidence type="ECO:0000256" key="5">
    <source>
        <dbReference type="ARBA" id="ARBA00023274"/>
    </source>
</evidence>
<proteinExistence type="inferred from homology"/>
<comment type="caution">
    <text evidence="9">The sequence shown here is derived from an EMBL/GenBank/DDBJ whole genome shotgun (WGS) entry which is preliminary data.</text>
</comment>
<dbReference type="RefSeq" id="WP_380606307.1">
    <property type="nucleotide sequence ID" value="NZ_JBHSDU010000015.1"/>
</dbReference>
<dbReference type="SUPFAM" id="SSF55653">
    <property type="entry name" value="Ribosomal protein L9 C-domain"/>
    <property type="match status" value="1"/>
</dbReference>
<dbReference type="InterPro" id="IPR036791">
    <property type="entry name" value="Ribosomal_bL9_C_sf"/>
</dbReference>
<keyword evidence="3 7" id="KW-0694">RNA-binding</keyword>
<comment type="function">
    <text evidence="7">Binds to the 23S rRNA.</text>
</comment>
<dbReference type="PROSITE" id="PS00651">
    <property type="entry name" value="RIBOSOMAL_L9"/>
    <property type="match status" value="1"/>
</dbReference>
<dbReference type="InterPro" id="IPR020069">
    <property type="entry name" value="Ribosomal_bL9_C"/>
</dbReference>